<dbReference type="AlphaFoldDB" id="A0A3L9FY40"/>
<dbReference type="InterPro" id="IPR006530">
    <property type="entry name" value="YD"/>
</dbReference>
<dbReference type="Pfam" id="PF25023">
    <property type="entry name" value="TEN_YD-shell"/>
    <property type="match status" value="1"/>
</dbReference>
<feature type="non-terminal residue" evidence="3">
    <location>
        <position position="183"/>
    </location>
</feature>
<evidence type="ECO:0000259" key="2">
    <source>
        <dbReference type="Pfam" id="PF25023"/>
    </source>
</evidence>
<sequence length="183" mass="20890">LELFDRDALSSRFFYDAFPGMRLRHPVTDDTSDDRLAHSPGDRMYMLGGMSDTASNRITFERDSQYRITGVSHTDGIRLKLTYHASGYLKAIHRTDNGIQTLATYEQDARGRLTEADARLDYHLFYEYDAADRIIRWSDNDQTWSRFTYDEQGRCVTVTGAEGYYNATLDYGDGCTTVTDGKG</sequence>
<organism evidence="3 4">
    <name type="scientific">Escherichia coli</name>
    <dbReference type="NCBI Taxonomy" id="562"/>
    <lineage>
        <taxon>Bacteria</taxon>
        <taxon>Pseudomonadati</taxon>
        <taxon>Pseudomonadota</taxon>
        <taxon>Gammaproteobacteria</taxon>
        <taxon>Enterobacterales</taxon>
        <taxon>Enterobacteriaceae</taxon>
        <taxon>Escherichia</taxon>
    </lineage>
</organism>
<name>A0A3L9FY40_ECOLX</name>
<evidence type="ECO:0000256" key="1">
    <source>
        <dbReference type="ARBA" id="ARBA00022737"/>
    </source>
</evidence>
<reference evidence="3 4" key="1">
    <citation type="submission" date="2018-10" db="EMBL/GenBank/DDBJ databases">
        <title>Comparison of Escherichia coli isolates recovered from retail chicken and from chicken fecal samples by antimicrobial susceptibility test and whole genome sequencing.</title>
        <authorList>
            <person name="Tang B."/>
            <person name="Ma Y."/>
            <person name="He X."/>
            <person name="Cao L."/>
            <person name="Xia X."/>
            <person name="Yang H."/>
        </authorList>
    </citation>
    <scope>NUCLEOTIDE SEQUENCE [LARGE SCALE GENOMIC DNA]</scope>
    <source>
        <strain evidence="3 4">CMJH98b</strain>
    </source>
</reference>
<accession>A0A3L9FY40</accession>
<dbReference type="Gene3D" id="2.180.10.10">
    <property type="entry name" value="RHS repeat-associated core"/>
    <property type="match status" value="1"/>
</dbReference>
<feature type="non-terminal residue" evidence="3">
    <location>
        <position position="1"/>
    </location>
</feature>
<evidence type="ECO:0000313" key="4">
    <source>
        <dbReference type="Proteomes" id="UP000281340"/>
    </source>
</evidence>
<gene>
    <name evidence="3" type="ORF">EAI46_36955</name>
</gene>
<feature type="domain" description="Teneurin-like YD-shell" evidence="2">
    <location>
        <begin position="71"/>
        <end position="165"/>
    </location>
</feature>
<proteinExistence type="predicted"/>
<protein>
    <submittedName>
        <fullName evidence="3">Type IV secretion protein Rhs</fullName>
    </submittedName>
</protein>
<evidence type="ECO:0000313" key="3">
    <source>
        <dbReference type="EMBL" id="RLY30546.1"/>
    </source>
</evidence>
<keyword evidence="1" id="KW-0677">Repeat</keyword>
<dbReference type="EMBL" id="RDDM01001770">
    <property type="protein sequence ID" value="RLY30546.1"/>
    <property type="molecule type" value="Genomic_DNA"/>
</dbReference>
<dbReference type="NCBIfam" id="TIGR01643">
    <property type="entry name" value="YD_repeat_2x"/>
    <property type="match status" value="2"/>
</dbReference>
<dbReference type="InterPro" id="IPR056823">
    <property type="entry name" value="TEN-like_YD-shell"/>
</dbReference>
<dbReference type="Proteomes" id="UP000281340">
    <property type="component" value="Unassembled WGS sequence"/>
</dbReference>
<comment type="caution">
    <text evidence="3">The sequence shown here is derived from an EMBL/GenBank/DDBJ whole genome shotgun (WGS) entry which is preliminary data.</text>
</comment>